<dbReference type="Gene3D" id="3.40.1360.10">
    <property type="match status" value="1"/>
</dbReference>
<protein>
    <submittedName>
        <fullName evidence="1">Putative gp119</fullName>
    </submittedName>
</protein>
<dbReference type="InterPro" id="IPR036977">
    <property type="entry name" value="DNA_primase_Znf_CHC2"/>
</dbReference>
<dbReference type="EMBL" id="KY052811">
    <property type="protein sequence ID" value="ASF00003.1"/>
    <property type="molecule type" value="Genomic_DNA"/>
</dbReference>
<name>A0A218ML52_9VIRU</name>
<reference evidence="1" key="2">
    <citation type="journal article" date="2017" name="Nat. Commun.">
        <title>Single-virus genomics reveals hidden cosmopolitan and abundant viruses.</title>
        <authorList>
            <person name="Martinez-Hernandez F."/>
            <person name="Fornas O."/>
            <person name="Lluesma Gomez M."/>
            <person name="Bolduc B."/>
            <person name="de la Cruz Pena M.J."/>
            <person name="Martinez J.M."/>
            <person name="Anton J."/>
            <person name="Gasol J.M."/>
            <person name="Rosselli R."/>
            <person name="Rodriguez-Valera F."/>
            <person name="Sullivan M.B."/>
            <person name="Acinas S.G."/>
            <person name="Martinez-Garcia M."/>
        </authorList>
    </citation>
    <scope>NUCLEOTIDE SEQUENCE</scope>
</reference>
<dbReference type="Gene3D" id="3.90.580.10">
    <property type="entry name" value="Zinc finger, CHC2-type domain"/>
    <property type="match status" value="1"/>
</dbReference>
<sequence>MKEDLLKQLLESILGRSKSARGGDEAVFNCPSCNHHKKKLTFNLLSQKFQCWVCNYKGHRAFQLLKKAGAPGAAFGALKEIDKQYNFKKQTKQKIDANTLQFPHGVTPIMSSSAILSKHALHYLDQRGITQQDVVKYDLHYCEEGPLRNMVVIPSYDKDGFLNYYVGRSFDKNAYIKHKLASSTKDIIGFEMYINWDLPVILCEGAFDAMAIKRNAIPLFGKKLSTTLMKKIIKSNVEKIYLALDEDALKDAFNHAETFMSYGKQVYLIEMGDKDPSELGFKAFTKLLHTATELTTSTLMKKRLALS</sequence>
<proteinExistence type="predicted"/>
<organism evidence="1">
    <name type="scientific">uncultured virus</name>
    <dbReference type="NCBI Taxonomy" id="340016"/>
    <lineage>
        <taxon>Viruses</taxon>
        <taxon>environmental samples</taxon>
    </lineage>
</organism>
<dbReference type="GO" id="GO:0003677">
    <property type="term" value="F:DNA binding"/>
    <property type="evidence" value="ECO:0007669"/>
    <property type="project" value="InterPro"/>
</dbReference>
<accession>A0A218ML52</accession>
<dbReference type="GO" id="GO:0008270">
    <property type="term" value="F:zinc ion binding"/>
    <property type="evidence" value="ECO:0007669"/>
    <property type="project" value="InterPro"/>
</dbReference>
<dbReference type="GO" id="GO:0006260">
    <property type="term" value="P:DNA replication"/>
    <property type="evidence" value="ECO:0007669"/>
    <property type="project" value="InterPro"/>
</dbReference>
<dbReference type="SUPFAM" id="SSF56731">
    <property type="entry name" value="DNA primase core"/>
    <property type="match status" value="1"/>
</dbReference>
<evidence type="ECO:0000313" key="1">
    <source>
        <dbReference type="EMBL" id="ASF00003.1"/>
    </source>
</evidence>
<reference evidence="1" key="1">
    <citation type="submission" date="2016-10" db="EMBL/GenBank/DDBJ databases">
        <authorList>
            <person name="Varghese N."/>
        </authorList>
    </citation>
    <scope>NUCLEOTIDE SEQUENCE</scope>
</reference>